<comment type="function">
    <text evidence="9 11">Component of the Mediator complex, a coactivator involved in the regulated transcription of nearly all RNA polymerase II-dependent genes. Mediator functions as a bridge to convey information from gene-specific regulatory proteins to the basal RNA polymerase II transcription machinery. Mediator is recruited to promoters by direct interactions with regulatory proteins and serves as a scaffold for the assembly of a functional preinitiation complex with RNA polymerase II and the general transcription factors.</text>
</comment>
<reference evidence="14 15" key="1">
    <citation type="journal article" date="2015" name="Environ. Microbiol.">
        <title>Metagenome sequence of Elaphomyces granulatus from sporocarp tissue reveals Ascomycota ectomycorrhizal fingerprints of genome expansion and a Proteobacteria-rich microbiome.</title>
        <authorList>
            <person name="Quandt C.A."/>
            <person name="Kohler A."/>
            <person name="Hesse C.N."/>
            <person name="Sharpton T.J."/>
            <person name="Martin F."/>
            <person name="Spatafora J.W."/>
        </authorList>
    </citation>
    <scope>NUCLEOTIDE SEQUENCE [LARGE SCALE GENOMIC DNA]</scope>
    <source>
        <strain evidence="14 15">OSC145934</strain>
    </source>
</reference>
<comment type="similarity">
    <text evidence="2 11">Belongs to the Mediator complex subunit 14 family.</text>
</comment>
<dbReference type="OrthoDB" id="205099at2759"/>
<evidence type="ECO:0000256" key="8">
    <source>
        <dbReference type="ARBA" id="ARBA00023242"/>
    </source>
</evidence>
<name>A0A232LW78_9EURO</name>
<feature type="compositionally biased region" description="Basic and acidic residues" evidence="12">
    <location>
        <begin position="1048"/>
        <end position="1059"/>
    </location>
</feature>
<keyword evidence="5 11" id="KW-0805">Transcription regulation</keyword>
<comment type="caution">
    <text evidence="14">The sequence shown here is derived from an EMBL/GenBank/DDBJ whole genome shotgun (WGS) entry which is preliminary data.</text>
</comment>
<dbReference type="PANTHER" id="PTHR12809">
    <property type="entry name" value="MEDIATOR COMPLEX SUBUNIT"/>
    <property type="match status" value="1"/>
</dbReference>
<evidence type="ECO:0000256" key="12">
    <source>
        <dbReference type="SAM" id="MobiDB-lite"/>
    </source>
</evidence>
<dbReference type="Pfam" id="PF08638">
    <property type="entry name" value="Med14"/>
    <property type="match status" value="1"/>
</dbReference>
<comment type="subcellular location">
    <subcellularLocation>
        <location evidence="1 11">Nucleus</location>
    </subcellularLocation>
</comment>
<dbReference type="GO" id="GO:0070847">
    <property type="term" value="C:core mediator complex"/>
    <property type="evidence" value="ECO:0007669"/>
    <property type="project" value="TreeGrafter"/>
</dbReference>
<dbReference type="Pfam" id="PF26204">
    <property type="entry name" value="Med14_fung"/>
    <property type="match status" value="1"/>
</dbReference>
<dbReference type="InterPro" id="IPR055122">
    <property type="entry name" value="Med14_N"/>
</dbReference>
<accession>A0A232LW78</accession>
<protein>
    <recommendedName>
        <fullName evidence="4 11">Mediator of RNA polymerase II transcription subunit 14</fullName>
    </recommendedName>
    <alternativeName>
        <fullName evidence="10 11">Mediator complex subunit 14</fullName>
    </alternativeName>
</protein>
<evidence type="ECO:0000313" key="14">
    <source>
        <dbReference type="EMBL" id="OXV08409.1"/>
    </source>
</evidence>
<dbReference type="InterPro" id="IPR013947">
    <property type="entry name" value="Mediator_Med14"/>
</dbReference>
<sequence length="1106" mass="124709">MPGIIMDKTWRGTSTHNVNNNGISSLPYTSENDSTSLDLKNRSRHLNGLKERDRFSEDGTMLVEKIAAGDSLFPPTSQLPELVHITQGFFPFAQLVSRSVQQCWNDLSDLIAELADLQTLLQNQVSQFSLTNGKSPGNQSEDNMQKKLRILDFAQLKRTEFIKLLVLSRWSRQAIDVSKLIDLQGFIRTRHLAYHRAPQRVADMKRDLVRAQMANPDLKTALEILSKGRAGVMLNLGYLPPKPLSPRRMLNTLRKLNKIISTRLLVHDFIPASFRTYLVHDGRVTFYVPGEFEIDLSIAEESHISQFFFIDIRFLFSPSSPIPIGRLSNDLDFKINNVLRTESLVGCFGFLHNMVLTNKVIILFKQAMRMARESWSDSIHVELLHRTLIVQYWVTRTGLKSWLEIGIRSGRQNPNHENLDDPGMSGVPRLSLRWVRENLEADNDDITFDTENLSMESILRSAIALHASHLLHAVYDKIRKRLLYSSHSLSLRARFSTDEPGDCSLEVQLTRSRYLRVLIEPTSGVVTTSITPSLLSRLESDNSVEKFSTDDIVNRISRLRCIAAMEEIESNARILGLEINNHRRPKNEGRRLFPPNVLRSYFWHRHWERNWVVAATSSMDGDDWWVIRMKPATRPLNGPAPDGSVPQSARNVTGSLLFSQQCFGYPSLGGLELSLAGMLAIHANAHYLAELNCLNSFPPLQKLQFGASLKVPTLYIRFELLKLPPTLQILPPDGLRGKSHICETIRLSFRGFDKQAKAVIMIADGKLKSPIRGVGKTTLKSNHSLVFPPSGCRFAIRFLAAAGKPIITELFDHIQRLEFILSIIDSLHRKKAEIYSISLSRVSFGYGSSQDLSARIVIKQSEPSNLADLEPATLLSQTKPLFRLRMSIDFDPSSPHRRIKESFATILNQDGANTSLDSVIELLAFTLPLLRSLDRITDHGSKVHVTARNAKTYNLRYSDPRFRFLVTASQHRDSMGWMLKDIRTVEDRSERSEVENYVQERIFNSNGEGWRGLGSGVVADADKVGNLIVALDSCFLGGRIMSGASTGHGDRKDDGKEKPTSLNQQGGRNRTSLDKSRPVNPPTRVATKYPLQNSEISNDADVIMID</sequence>
<evidence type="ECO:0000259" key="13">
    <source>
        <dbReference type="Pfam" id="PF08638"/>
    </source>
</evidence>
<evidence type="ECO:0000256" key="7">
    <source>
        <dbReference type="ARBA" id="ARBA00023163"/>
    </source>
</evidence>
<evidence type="ECO:0000313" key="15">
    <source>
        <dbReference type="Proteomes" id="UP000243515"/>
    </source>
</evidence>
<evidence type="ECO:0000256" key="4">
    <source>
        <dbReference type="ARBA" id="ARBA00019619"/>
    </source>
</evidence>
<keyword evidence="7 11" id="KW-0804">Transcription</keyword>
<organism evidence="14 15">
    <name type="scientific">Elaphomyces granulatus</name>
    <dbReference type="NCBI Taxonomy" id="519963"/>
    <lineage>
        <taxon>Eukaryota</taxon>
        <taxon>Fungi</taxon>
        <taxon>Dikarya</taxon>
        <taxon>Ascomycota</taxon>
        <taxon>Pezizomycotina</taxon>
        <taxon>Eurotiomycetes</taxon>
        <taxon>Eurotiomycetidae</taxon>
        <taxon>Eurotiales</taxon>
        <taxon>Elaphomycetaceae</taxon>
        <taxon>Elaphomyces</taxon>
    </lineage>
</organism>
<evidence type="ECO:0000256" key="11">
    <source>
        <dbReference type="RuleBase" id="RU365082"/>
    </source>
</evidence>
<comment type="subunit">
    <text evidence="3 11">Component of the Mediator complex.</text>
</comment>
<keyword evidence="8 11" id="KW-0539">Nucleus</keyword>
<dbReference type="GO" id="GO:0003712">
    <property type="term" value="F:transcription coregulator activity"/>
    <property type="evidence" value="ECO:0007669"/>
    <property type="project" value="UniProtKB-UniRule"/>
</dbReference>
<dbReference type="PANTHER" id="PTHR12809:SF2">
    <property type="entry name" value="MEDIATOR OF RNA POLYMERASE II TRANSCRIPTION SUBUNIT 14"/>
    <property type="match status" value="1"/>
</dbReference>
<dbReference type="AlphaFoldDB" id="A0A232LW78"/>
<proteinExistence type="inferred from homology"/>
<dbReference type="GO" id="GO:0006357">
    <property type="term" value="P:regulation of transcription by RNA polymerase II"/>
    <property type="evidence" value="ECO:0007669"/>
    <property type="project" value="InterPro"/>
</dbReference>
<feature type="compositionally biased region" description="Polar residues" evidence="12">
    <location>
        <begin position="1060"/>
        <end position="1070"/>
    </location>
</feature>
<evidence type="ECO:0000256" key="6">
    <source>
        <dbReference type="ARBA" id="ARBA00023159"/>
    </source>
</evidence>
<dbReference type="Proteomes" id="UP000243515">
    <property type="component" value="Unassembled WGS sequence"/>
</dbReference>
<evidence type="ECO:0000256" key="1">
    <source>
        <dbReference type="ARBA" id="ARBA00004123"/>
    </source>
</evidence>
<feature type="region of interest" description="Disordered" evidence="12">
    <location>
        <begin position="1044"/>
        <end position="1089"/>
    </location>
</feature>
<feature type="domain" description="Mediator complex subunit MED14 N-terminal" evidence="13">
    <location>
        <begin position="89"/>
        <end position="299"/>
    </location>
</feature>
<evidence type="ECO:0000256" key="3">
    <source>
        <dbReference type="ARBA" id="ARBA00011837"/>
    </source>
</evidence>
<dbReference type="EMBL" id="NPHW01004128">
    <property type="protein sequence ID" value="OXV08409.1"/>
    <property type="molecule type" value="Genomic_DNA"/>
</dbReference>
<dbReference type="GO" id="GO:0016592">
    <property type="term" value="C:mediator complex"/>
    <property type="evidence" value="ECO:0007669"/>
    <property type="project" value="UniProtKB-UniRule"/>
</dbReference>
<evidence type="ECO:0000256" key="10">
    <source>
        <dbReference type="ARBA" id="ARBA00032007"/>
    </source>
</evidence>
<keyword evidence="6 11" id="KW-0010">Activator</keyword>
<evidence type="ECO:0000256" key="9">
    <source>
        <dbReference type="ARBA" id="ARBA00025687"/>
    </source>
</evidence>
<gene>
    <name evidence="14" type="ORF">Egran_03829</name>
</gene>
<evidence type="ECO:0000256" key="2">
    <source>
        <dbReference type="ARBA" id="ARBA00007813"/>
    </source>
</evidence>
<keyword evidence="15" id="KW-1185">Reference proteome</keyword>
<evidence type="ECO:0000256" key="5">
    <source>
        <dbReference type="ARBA" id="ARBA00023015"/>
    </source>
</evidence>